<feature type="non-terminal residue" evidence="2">
    <location>
        <position position="1"/>
    </location>
</feature>
<keyword evidence="3" id="KW-1185">Reference proteome</keyword>
<protein>
    <submittedName>
        <fullName evidence="2">Uncharacterized protein</fullName>
    </submittedName>
</protein>
<name>A0AAD7ZTD8_DIPPU</name>
<reference evidence="2" key="1">
    <citation type="journal article" date="2023" name="IScience">
        <title>Live-bearing cockroach genome reveals convergent evolutionary mechanisms linked to viviparity in insects and beyond.</title>
        <authorList>
            <person name="Fouks B."/>
            <person name="Harrison M.C."/>
            <person name="Mikhailova A.A."/>
            <person name="Marchal E."/>
            <person name="English S."/>
            <person name="Carruthers M."/>
            <person name="Jennings E.C."/>
            <person name="Chiamaka E.L."/>
            <person name="Frigard R.A."/>
            <person name="Pippel M."/>
            <person name="Attardo G.M."/>
            <person name="Benoit J.B."/>
            <person name="Bornberg-Bauer E."/>
            <person name="Tobe S.S."/>
        </authorList>
    </citation>
    <scope>NUCLEOTIDE SEQUENCE</scope>
    <source>
        <strain evidence="2">Stay&amp;Tobe</strain>
    </source>
</reference>
<proteinExistence type="predicted"/>
<accession>A0AAD7ZTD8</accession>
<reference evidence="2" key="2">
    <citation type="submission" date="2023-05" db="EMBL/GenBank/DDBJ databases">
        <authorList>
            <person name="Fouks B."/>
        </authorList>
    </citation>
    <scope>NUCLEOTIDE SEQUENCE</scope>
    <source>
        <strain evidence="2">Stay&amp;Tobe</strain>
        <tissue evidence="2">Testes</tissue>
    </source>
</reference>
<dbReference type="EMBL" id="JASPKZ010007173">
    <property type="protein sequence ID" value="KAJ9586342.1"/>
    <property type="molecule type" value="Genomic_DNA"/>
</dbReference>
<sequence length="106" mass="12394">MAKTKEKKAKTGKKSSEEKQSSREKSKSKRTSESKENNAELTWQEKLIQYPLNEDDFVCSVVMFVQAEPQYEDYLQHFSEICDPGKRRCIDVVSMKQIKAHFDVKE</sequence>
<feature type="compositionally biased region" description="Basic residues" evidence="1">
    <location>
        <begin position="1"/>
        <end position="13"/>
    </location>
</feature>
<comment type="caution">
    <text evidence="2">The sequence shown here is derived from an EMBL/GenBank/DDBJ whole genome shotgun (WGS) entry which is preliminary data.</text>
</comment>
<dbReference type="AlphaFoldDB" id="A0AAD7ZTD8"/>
<feature type="region of interest" description="Disordered" evidence="1">
    <location>
        <begin position="1"/>
        <end position="40"/>
    </location>
</feature>
<dbReference type="Proteomes" id="UP001233999">
    <property type="component" value="Unassembled WGS sequence"/>
</dbReference>
<evidence type="ECO:0000313" key="2">
    <source>
        <dbReference type="EMBL" id="KAJ9586342.1"/>
    </source>
</evidence>
<evidence type="ECO:0000256" key="1">
    <source>
        <dbReference type="SAM" id="MobiDB-lite"/>
    </source>
</evidence>
<gene>
    <name evidence="2" type="ORF">L9F63_020050</name>
</gene>
<feature type="compositionally biased region" description="Basic and acidic residues" evidence="1">
    <location>
        <begin position="14"/>
        <end position="38"/>
    </location>
</feature>
<organism evidence="2 3">
    <name type="scientific">Diploptera punctata</name>
    <name type="common">Pacific beetle cockroach</name>
    <dbReference type="NCBI Taxonomy" id="6984"/>
    <lineage>
        <taxon>Eukaryota</taxon>
        <taxon>Metazoa</taxon>
        <taxon>Ecdysozoa</taxon>
        <taxon>Arthropoda</taxon>
        <taxon>Hexapoda</taxon>
        <taxon>Insecta</taxon>
        <taxon>Pterygota</taxon>
        <taxon>Neoptera</taxon>
        <taxon>Polyneoptera</taxon>
        <taxon>Dictyoptera</taxon>
        <taxon>Blattodea</taxon>
        <taxon>Blaberoidea</taxon>
        <taxon>Blaberidae</taxon>
        <taxon>Diplopterinae</taxon>
        <taxon>Diploptera</taxon>
    </lineage>
</organism>
<evidence type="ECO:0000313" key="3">
    <source>
        <dbReference type="Proteomes" id="UP001233999"/>
    </source>
</evidence>